<dbReference type="PROSITE" id="PS50893">
    <property type="entry name" value="ABC_TRANSPORTER_2"/>
    <property type="match status" value="1"/>
</dbReference>
<dbReference type="Pfam" id="PF00664">
    <property type="entry name" value="ABC_membrane"/>
    <property type="match status" value="1"/>
</dbReference>
<feature type="transmembrane region" description="Helical" evidence="9">
    <location>
        <begin position="144"/>
        <end position="160"/>
    </location>
</feature>
<dbReference type="Pfam" id="PF00005">
    <property type="entry name" value="ABC_tran"/>
    <property type="match status" value="1"/>
</dbReference>
<dbReference type="SUPFAM" id="SSF52540">
    <property type="entry name" value="P-loop containing nucleoside triphosphate hydrolases"/>
    <property type="match status" value="1"/>
</dbReference>
<keyword evidence="6 12" id="KW-0067">ATP-binding</keyword>
<gene>
    <name evidence="12" type="ORF">LKD37_10840</name>
</gene>
<dbReference type="AlphaFoldDB" id="A0AAE3AHC0"/>
<evidence type="ECO:0000256" key="9">
    <source>
        <dbReference type="SAM" id="Phobius"/>
    </source>
</evidence>
<dbReference type="InterPro" id="IPR017871">
    <property type="entry name" value="ABC_transporter-like_CS"/>
</dbReference>
<keyword evidence="5" id="KW-0547">Nucleotide-binding</keyword>
<evidence type="ECO:0000256" key="6">
    <source>
        <dbReference type="ARBA" id="ARBA00022840"/>
    </source>
</evidence>
<feature type="domain" description="ABC transmembrane type-1" evidence="11">
    <location>
        <begin position="27"/>
        <end position="309"/>
    </location>
</feature>
<reference evidence="12" key="1">
    <citation type="submission" date="2021-10" db="EMBL/GenBank/DDBJ databases">
        <title>Anaerobic single-cell dispensing facilitates the cultivation of human gut bacteria.</title>
        <authorList>
            <person name="Afrizal A."/>
        </authorList>
    </citation>
    <scope>NUCLEOTIDE SEQUENCE</scope>
    <source>
        <strain evidence="12">CLA-AA-H272</strain>
    </source>
</reference>
<dbReference type="PANTHER" id="PTHR43394:SF1">
    <property type="entry name" value="ATP-BINDING CASSETTE SUB-FAMILY B MEMBER 10, MITOCHONDRIAL"/>
    <property type="match status" value="1"/>
</dbReference>
<dbReference type="SUPFAM" id="SSF90123">
    <property type="entry name" value="ABC transporter transmembrane region"/>
    <property type="match status" value="1"/>
</dbReference>
<dbReference type="InterPro" id="IPR039421">
    <property type="entry name" value="Type_1_exporter"/>
</dbReference>
<dbReference type="SMART" id="SM00382">
    <property type="entry name" value="AAA"/>
    <property type="match status" value="1"/>
</dbReference>
<dbReference type="InterPro" id="IPR027417">
    <property type="entry name" value="P-loop_NTPase"/>
</dbReference>
<evidence type="ECO:0000256" key="5">
    <source>
        <dbReference type="ARBA" id="ARBA00022741"/>
    </source>
</evidence>
<dbReference type="InterPro" id="IPR003439">
    <property type="entry name" value="ABC_transporter-like_ATP-bd"/>
</dbReference>
<protein>
    <submittedName>
        <fullName evidence="12">ABC transporter ATP-binding protein/permease</fullName>
    </submittedName>
</protein>
<evidence type="ECO:0000256" key="4">
    <source>
        <dbReference type="ARBA" id="ARBA00022692"/>
    </source>
</evidence>
<keyword evidence="8 9" id="KW-0472">Membrane</keyword>
<evidence type="ECO:0000256" key="3">
    <source>
        <dbReference type="ARBA" id="ARBA00022475"/>
    </source>
</evidence>
<name>A0AAE3AHC0_9FIRM</name>
<evidence type="ECO:0000256" key="8">
    <source>
        <dbReference type="ARBA" id="ARBA00023136"/>
    </source>
</evidence>
<dbReference type="PROSITE" id="PS50929">
    <property type="entry name" value="ABC_TM1F"/>
    <property type="match status" value="1"/>
</dbReference>
<evidence type="ECO:0000259" key="11">
    <source>
        <dbReference type="PROSITE" id="PS50929"/>
    </source>
</evidence>
<evidence type="ECO:0000259" key="10">
    <source>
        <dbReference type="PROSITE" id="PS50893"/>
    </source>
</evidence>
<dbReference type="GO" id="GO:0016887">
    <property type="term" value="F:ATP hydrolysis activity"/>
    <property type="evidence" value="ECO:0007669"/>
    <property type="project" value="InterPro"/>
</dbReference>
<dbReference type="InterPro" id="IPR036640">
    <property type="entry name" value="ABC1_TM_sf"/>
</dbReference>
<feature type="transmembrane region" description="Helical" evidence="9">
    <location>
        <begin position="249"/>
        <end position="274"/>
    </location>
</feature>
<dbReference type="Gene3D" id="1.20.1560.10">
    <property type="entry name" value="ABC transporter type 1, transmembrane domain"/>
    <property type="match status" value="1"/>
</dbReference>
<dbReference type="Proteomes" id="UP001199319">
    <property type="component" value="Unassembled WGS sequence"/>
</dbReference>
<evidence type="ECO:0000256" key="7">
    <source>
        <dbReference type="ARBA" id="ARBA00022989"/>
    </source>
</evidence>
<accession>A0AAE3AHC0</accession>
<feature type="transmembrane region" description="Helical" evidence="9">
    <location>
        <begin position="59"/>
        <end position="84"/>
    </location>
</feature>
<keyword evidence="13" id="KW-1185">Reference proteome</keyword>
<sequence>MTTKDYQTRRPLRIFLSYFRPHRGLFLLDISCAFLIAVIDLAFPLISRTAMYHWLPDKQFSIFFTVMALVVAAFVLRAGLYFIVGYWGHTFGILVEADIRRDLFAHMQDLGFDFYDKNRTGQLMSRLTTDLFELTELAHHGPEDLFISLVTIIGALAVMFSIQWRLALVVCCIIPVFLLVVVYRRRQMSQASRAAKQKTGAINAEIESGLSGVRTTKAFANEAQQQRRFDGANEVFKTSKRNFHKEMGFFNASMELFISLLSVAVIAAGGWLIMKDRLNYIDLITFSLYITTFISPVRKLANFAEMFSNGFAGLHRFIELMATEPTIQDAPDAVELTQVQGRVALENVHFSYDDGSPEVLHGVDLTVQPGETVAIVGPSGGGKSTLCQLVPRFYDPDSGVVSVDGTDVRRLTQHSLRRAIGIVQQDVFLFADTIRENIRYGKPEATDQEVEEAARRAELYDDIAAMPNGFDTYVGERGTLLSGGQKQRVAIARIFLKDPPILILDEATSALDSITEAKIQHAFDELSRGRTTLIIAHRLSTIRAAHRILVIRDGRIAEQGTHQQLLAANGAYAGLYHTQNLGEYHG</sequence>
<dbReference type="PROSITE" id="PS00211">
    <property type="entry name" value="ABC_TRANSPORTER_1"/>
    <property type="match status" value="1"/>
</dbReference>
<comment type="caution">
    <text evidence="12">The sequence shown here is derived from an EMBL/GenBank/DDBJ whole genome shotgun (WGS) entry which is preliminary data.</text>
</comment>
<keyword evidence="3" id="KW-1003">Cell membrane</keyword>
<keyword evidence="4 9" id="KW-0812">Transmembrane</keyword>
<dbReference type="RefSeq" id="WP_302929232.1">
    <property type="nucleotide sequence ID" value="NZ_JAJEPW010000032.1"/>
</dbReference>
<dbReference type="InterPro" id="IPR011527">
    <property type="entry name" value="ABC1_TM_dom"/>
</dbReference>
<dbReference type="FunFam" id="3.40.50.300:FF:000221">
    <property type="entry name" value="Multidrug ABC transporter ATP-binding protein"/>
    <property type="match status" value="1"/>
</dbReference>
<dbReference type="InterPro" id="IPR003593">
    <property type="entry name" value="AAA+_ATPase"/>
</dbReference>
<feature type="transmembrane region" description="Helical" evidence="9">
    <location>
        <begin position="166"/>
        <end position="183"/>
    </location>
</feature>
<feature type="transmembrane region" description="Helical" evidence="9">
    <location>
        <begin position="25"/>
        <end position="47"/>
    </location>
</feature>
<dbReference type="GO" id="GO:0005886">
    <property type="term" value="C:plasma membrane"/>
    <property type="evidence" value="ECO:0007669"/>
    <property type="project" value="UniProtKB-SubCell"/>
</dbReference>
<keyword evidence="7 9" id="KW-1133">Transmembrane helix</keyword>
<dbReference type="GO" id="GO:0005524">
    <property type="term" value="F:ATP binding"/>
    <property type="evidence" value="ECO:0007669"/>
    <property type="project" value="UniProtKB-KW"/>
</dbReference>
<comment type="subcellular location">
    <subcellularLocation>
        <location evidence="1">Cell membrane</location>
        <topology evidence="1">Multi-pass membrane protein</topology>
    </subcellularLocation>
</comment>
<dbReference type="EMBL" id="JAJEPW010000032">
    <property type="protein sequence ID" value="MCC2130001.1"/>
    <property type="molecule type" value="Genomic_DNA"/>
</dbReference>
<dbReference type="GO" id="GO:0015421">
    <property type="term" value="F:ABC-type oligopeptide transporter activity"/>
    <property type="evidence" value="ECO:0007669"/>
    <property type="project" value="TreeGrafter"/>
</dbReference>
<proteinExistence type="predicted"/>
<feature type="domain" description="ABC transporter" evidence="10">
    <location>
        <begin position="343"/>
        <end position="578"/>
    </location>
</feature>
<dbReference type="Gene3D" id="3.40.50.300">
    <property type="entry name" value="P-loop containing nucleotide triphosphate hydrolases"/>
    <property type="match status" value="1"/>
</dbReference>
<dbReference type="PANTHER" id="PTHR43394">
    <property type="entry name" value="ATP-DEPENDENT PERMEASE MDL1, MITOCHONDRIAL"/>
    <property type="match status" value="1"/>
</dbReference>
<evidence type="ECO:0000313" key="12">
    <source>
        <dbReference type="EMBL" id="MCC2130001.1"/>
    </source>
</evidence>
<evidence type="ECO:0000256" key="1">
    <source>
        <dbReference type="ARBA" id="ARBA00004651"/>
    </source>
</evidence>
<keyword evidence="2" id="KW-0813">Transport</keyword>
<evidence type="ECO:0000256" key="2">
    <source>
        <dbReference type="ARBA" id="ARBA00022448"/>
    </source>
</evidence>
<evidence type="ECO:0000313" key="13">
    <source>
        <dbReference type="Proteomes" id="UP001199319"/>
    </source>
</evidence>
<dbReference type="CDD" id="cd18549">
    <property type="entry name" value="ABC_6TM_YwjA_like"/>
    <property type="match status" value="1"/>
</dbReference>
<organism evidence="12 13">
    <name type="scientific">Brotocaccenecus cirricatena</name>
    <dbReference type="NCBI Taxonomy" id="3064195"/>
    <lineage>
        <taxon>Bacteria</taxon>
        <taxon>Bacillati</taxon>
        <taxon>Bacillota</taxon>
        <taxon>Clostridia</taxon>
        <taxon>Eubacteriales</taxon>
        <taxon>Oscillospiraceae</taxon>
        <taxon>Brotocaccenecus</taxon>
    </lineage>
</organism>